<evidence type="ECO:0000256" key="1">
    <source>
        <dbReference type="ARBA" id="ARBA00004141"/>
    </source>
</evidence>
<dbReference type="Pfam" id="PF01277">
    <property type="entry name" value="Oleosin"/>
    <property type="match status" value="1"/>
</dbReference>
<gene>
    <name evidence="9" type="ORF">Slati_2044700</name>
</gene>
<sequence length="148" mass="15632">MEKHQITEREPRHFSGRTALLASIAGVIIGGPLLALMGISFLATVTLLLVASPLFLIFSPVLFGAVCVLALAVIGFTAAGAMAVAGVSAVAWVVRSFTSRRALQFHSGGGVSDKLIEGGDEEEQGKDWAGYIQQKPHLPHENVLINRG</sequence>
<evidence type="ECO:0000256" key="7">
    <source>
        <dbReference type="ARBA" id="ARBA00023136"/>
    </source>
</evidence>
<keyword evidence="6 8" id="KW-1133">Transmembrane helix</keyword>
<organism evidence="9">
    <name type="scientific">Sesamum latifolium</name>
    <dbReference type="NCBI Taxonomy" id="2727402"/>
    <lineage>
        <taxon>Eukaryota</taxon>
        <taxon>Viridiplantae</taxon>
        <taxon>Streptophyta</taxon>
        <taxon>Embryophyta</taxon>
        <taxon>Tracheophyta</taxon>
        <taxon>Spermatophyta</taxon>
        <taxon>Magnoliopsida</taxon>
        <taxon>eudicotyledons</taxon>
        <taxon>Gunneridae</taxon>
        <taxon>Pentapetalae</taxon>
        <taxon>asterids</taxon>
        <taxon>lamiids</taxon>
        <taxon>Lamiales</taxon>
        <taxon>Pedaliaceae</taxon>
        <taxon>Sesamum</taxon>
    </lineage>
</organism>
<evidence type="ECO:0000256" key="8">
    <source>
        <dbReference type="SAM" id="Phobius"/>
    </source>
</evidence>
<dbReference type="PANTHER" id="PTHR33203">
    <property type="entry name" value="OLEOSIN"/>
    <property type="match status" value="1"/>
</dbReference>
<keyword evidence="5 8" id="KW-0812">Transmembrane</keyword>
<evidence type="ECO:0000313" key="9">
    <source>
        <dbReference type="EMBL" id="KAL0443220.1"/>
    </source>
</evidence>
<evidence type="ECO:0000256" key="5">
    <source>
        <dbReference type="ARBA" id="ARBA00022692"/>
    </source>
</evidence>
<reference evidence="9" key="2">
    <citation type="journal article" date="2024" name="Plant">
        <title>Genomic evolution and insights into agronomic trait innovations of Sesamum species.</title>
        <authorList>
            <person name="Miao H."/>
            <person name="Wang L."/>
            <person name="Qu L."/>
            <person name="Liu H."/>
            <person name="Sun Y."/>
            <person name="Le M."/>
            <person name="Wang Q."/>
            <person name="Wei S."/>
            <person name="Zheng Y."/>
            <person name="Lin W."/>
            <person name="Duan Y."/>
            <person name="Cao H."/>
            <person name="Xiong S."/>
            <person name="Wang X."/>
            <person name="Wei L."/>
            <person name="Li C."/>
            <person name="Ma Q."/>
            <person name="Ju M."/>
            <person name="Zhao R."/>
            <person name="Li G."/>
            <person name="Mu C."/>
            <person name="Tian Q."/>
            <person name="Mei H."/>
            <person name="Zhang T."/>
            <person name="Gao T."/>
            <person name="Zhang H."/>
        </authorList>
    </citation>
    <scope>NUCLEOTIDE SEQUENCE</scope>
    <source>
        <strain evidence="9">KEN1</strain>
    </source>
</reference>
<comment type="caution">
    <text evidence="9">The sequence shown here is derived from an EMBL/GenBank/DDBJ whole genome shotgun (WGS) entry which is preliminary data.</text>
</comment>
<comment type="subcellular location">
    <subcellularLocation>
        <location evidence="2">Lipid droplet</location>
    </subcellularLocation>
    <subcellularLocation>
        <location evidence="1">Membrane</location>
        <topology evidence="1">Multi-pass membrane protein</topology>
    </subcellularLocation>
</comment>
<dbReference type="GO" id="GO:0048608">
    <property type="term" value="P:reproductive structure development"/>
    <property type="evidence" value="ECO:0007669"/>
    <property type="project" value="UniProtKB-ARBA"/>
</dbReference>
<reference evidence="9" key="1">
    <citation type="submission" date="2020-06" db="EMBL/GenBank/DDBJ databases">
        <authorList>
            <person name="Li T."/>
            <person name="Hu X."/>
            <person name="Zhang T."/>
            <person name="Song X."/>
            <person name="Zhang H."/>
            <person name="Dai N."/>
            <person name="Sheng W."/>
            <person name="Hou X."/>
            <person name="Wei L."/>
        </authorList>
    </citation>
    <scope>NUCLEOTIDE SEQUENCE</scope>
    <source>
        <strain evidence="9">KEN1</strain>
        <tissue evidence="9">Leaf</tissue>
    </source>
</reference>
<protein>
    <submittedName>
        <fullName evidence="9">Oleosin S1-2</fullName>
    </submittedName>
</protein>
<accession>A0AAW2WSY8</accession>
<feature type="transmembrane region" description="Helical" evidence="8">
    <location>
        <begin position="61"/>
        <end position="94"/>
    </location>
</feature>
<dbReference type="AlphaFoldDB" id="A0AAW2WSY8"/>
<keyword evidence="4" id="KW-0551">Lipid droplet</keyword>
<dbReference type="GO" id="GO:0012511">
    <property type="term" value="C:monolayer-surrounded lipid storage body"/>
    <property type="evidence" value="ECO:0007669"/>
    <property type="project" value="InterPro"/>
</dbReference>
<dbReference type="GO" id="GO:0016020">
    <property type="term" value="C:membrane"/>
    <property type="evidence" value="ECO:0007669"/>
    <property type="project" value="UniProtKB-SubCell"/>
</dbReference>
<evidence type="ECO:0000256" key="2">
    <source>
        <dbReference type="ARBA" id="ARBA00004502"/>
    </source>
</evidence>
<feature type="transmembrane region" description="Helical" evidence="8">
    <location>
        <begin position="20"/>
        <end position="49"/>
    </location>
</feature>
<dbReference type="GO" id="GO:0009791">
    <property type="term" value="P:post-embryonic development"/>
    <property type="evidence" value="ECO:0007669"/>
    <property type="project" value="UniProtKB-ARBA"/>
</dbReference>
<keyword evidence="7 8" id="KW-0472">Membrane</keyword>
<evidence type="ECO:0000256" key="3">
    <source>
        <dbReference type="ARBA" id="ARBA00010858"/>
    </source>
</evidence>
<name>A0AAW2WSY8_9LAMI</name>
<proteinExistence type="inferred from homology"/>
<dbReference type="PANTHER" id="PTHR33203:SF37">
    <property type="entry name" value="GLYCINE-RICH PROTEIN _ OLEOSIN"/>
    <property type="match status" value="1"/>
</dbReference>
<dbReference type="InterPro" id="IPR000136">
    <property type="entry name" value="Oleosin"/>
</dbReference>
<evidence type="ECO:0000256" key="4">
    <source>
        <dbReference type="ARBA" id="ARBA00022677"/>
    </source>
</evidence>
<dbReference type="GO" id="GO:0019915">
    <property type="term" value="P:lipid storage"/>
    <property type="evidence" value="ECO:0007669"/>
    <property type="project" value="TreeGrafter"/>
</dbReference>
<comment type="similarity">
    <text evidence="3">Belongs to the oleosin family.</text>
</comment>
<evidence type="ECO:0000256" key="6">
    <source>
        <dbReference type="ARBA" id="ARBA00022989"/>
    </source>
</evidence>
<dbReference type="EMBL" id="JACGWN010000007">
    <property type="protein sequence ID" value="KAL0443220.1"/>
    <property type="molecule type" value="Genomic_DNA"/>
</dbReference>